<name>A0A9N9HBN6_9GLOM</name>
<gene>
    <name evidence="1" type="ORF">ALEPTO_LOCUS10391</name>
</gene>
<proteinExistence type="predicted"/>
<organism evidence="1 2">
    <name type="scientific">Ambispora leptoticha</name>
    <dbReference type="NCBI Taxonomy" id="144679"/>
    <lineage>
        <taxon>Eukaryota</taxon>
        <taxon>Fungi</taxon>
        <taxon>Fungi incertae sedis</taxon>
        <taxon>Mucoromycota</taxon>
        <taxon>Glomeromycotina</taxon>
        <taxon>Glomeromycetes</taxon>
        <taxon>Archaeosporales</taxon>
        <taxon>Ambisporaceae</taxon>
        <taxon>Ambispora</taxon>
    </lineage>
</organism>
<evidence type="ECO:0000313" key="1">
    <source>
        <dbReference type="EMBL" id="CAG8663345.1"/>
    </source>
</evidence>
<accession>A0A9N9HBN6</accession>
<comment type="caution">
    <text evidence="1">The sequence shown here is derived from an EMBL/GenBank/DDBJ whole genome shotgun (WGS) entry which is preliminary data.</text>
</comment>
<dbReference type="EMBL" id="CAJVPS010011168">
    <property type="protein sequence ID" value="CAG8663345.1"/>
    <property type="molecule type" value="Genomic_DNA"/>
</dbReference>
<keyword evidence="2" id="KW-1185">Reference proteome</keyword>
<sequence length="64" mass="7374">YCKYIKIKIMNQPPPNQQQFQQQIPAGHMNLINGTNNIFNQQQPPAGHIDMMQNFITGTTDIFI</sequence>
<reference evidence="1" key="1">
    <citation type="submission" date="2021-06" db="EMBL/GenBank/DDBJ databases">
        <authorList>
            <person name="Kallberg Y."/>
            <person name="Tangrot J."/>
            <person name="Rosling A."/>
        </authorList>
    </citation>
    <scope>NUCLEOTIDE SEQUENCE</scope>
    <source>
        <strain evidence="1">FL130A</strain>
    </source>
</reference>
<evidence type="ECO:0000313" key="2">
    <source>
        <dbReference type="Proteomes" id="UP000789508"/>
    </source>
</evidence>
<dbReference type="AlphaFoldDB" id="A0A9N9HBN6"/>
<feature type="non-terminal residue" evidence="1">
    <location>
        <position position="1"/>
    </location>
</feature>
<dbReference type="Proteomes" id="UP000789508">
    <property type="component" value="Unassembled WGS sequence"/>
</dbReference>
<protein>
    <submittedName>
        <fullName evidence="1">1198_t:CDS:1</fullName>
    </submittedName>
</protein>